<dbReference type="AlphaFoldDB" id="A0AAW4PG33"/>
<feature type="transmembrane region" description="Helical" evidence="8">
    <location>
        <begin position="131"/>
        <end position="152"/>
    </location>
</feature>
<feature type="transmembrane region" description="Helical" evidence="8">
    <location>
        <begin position="94"/>
        <end position="111"/>
    </location>
</feature>
<dbReference type="InterPro" id="IPR005614">
    <property type="entry name" value="NrfD-like"/>
</dbReference>
<keyword evidence="6 8" id="KW-0472">Membrane</keyword>
<evidence type="ECO:0000256" key="7">
    <source>
        <dbReference type="SAM" id="MobiDB-lite"/>
    </source>
</evidence>
<keyword evidence="3" id="KW-1003">Cell membrane</keyword>
<name>A0AAW4PG33_9EURY</name>
<dbReference type="GO" id="GO:0005886">
    <property type="term" value="C:plasma membrane"/>
    <property type="evidence" value="ECO:0007669"/>
    <property type="project" value="UniProtKB-SubCell"/>
</dbReference>
<dbReference type="InterPro" id="IPR052049">
    <property type="entry name" value="Electron_transfer_protein"/>
</dbReference>
<accession>A0AAW4PG33</accession>
<evidence type="ECO:0000256" key="1">
    <source>
        <dbReference type="ARBA" id="ARBA00004651"/>
    </source>
</evidence>
<keyword evidence="5 8" id="KW-1133">Transmembrane helix</keyword>
<evidence type="ECO:0000256" key="6">
    <source>
        <dbReference type="ARBA" id="ARBA00023136"/>
    </source>
</evidence>
<sequence>MATNTLDYDPGFRNGRFRVAWYALLAVLLVVGGWATWRRISLGMASTNLTSISPWGAWVAFYIYFVGLSAGAFLVSTLANVFEVEGLEKIDRDALFAAIVSMVVALLFVWTDLGRMDRMYHPFLFRQATSALSWEVHAYVAYIGVLVTELYFSMRIDLARVAEKTEGWRAKLCALLTLGRRETSEDSAETDERWLKRAGLLGIPLAIFMVHGGTGVLFAVAKARPYWNSGLFPVIFVISAVVSGTAMVSALYVLRAKLLTGETLDRALMDRLGKLLAGFIAADAAFTAIDALIALNSLHPHEVETWLIVLFGEMSWSFWWFMVGLGWVLPLILLSKRSWRRSPIPLMLAGLSVVVGIVAVRFNIVVPPQILPVMEGLPHGSYFPTAIEWLTSAGMIAVGLLLYSLGAEVLPLRPLETLEPAGATGDGEAHSADQMPAAADGGRSDGGDNR</sequence>
<feature type="transmembrane region" description="Helical" evidence="8">
    <location>
        <begin position="200"/>
        <end position="220"/>
    </location>
</feature>
<protein>
    <submittedName>
        <fullName evidence="9">Polysulfide reductase NrfD</fullName>
    </submittedName>
</protein>
<dbReference type="RefSeq" id="WP_220581284.1">
    <property type="nucleotide sequence ID" value="NZ_RKLT01000009.1"/>
</dbReference>
<dbReference type="PANTHER" id="PTHR34856">
    <property type="entry name" value="PROTEIN NRFD"/>
    <property type="match status" value="1"/>
</dbReference>
<dbReference type="EMBL" id="RKLT01000009">
    <property type="protein sequence ID" value="MBX0296692.1"/>
    <property type="molecule type" value="Genomic_DNA"/>
</dbReference>
<evidence type="ECO:0000256" key="3">
    <source>
        <dbReference type="ARBA" id="ARBA00022475"/>
    </source>
</evidence>
<feature type="transmembrane region" description="Helical" evidence="8">
    <location>
        <begin position="232"/>
        <end position="254"/>
    </location>
</feature>
<reference evidence="9 10" key="1">
    <citation type="submission" date="2021-06" db="EMBL/GenBank/DDBJ databases">
        <title>Halomicroarcula sp. a new haloarchaeum isolated from saline soil.</title>
        <authorList>
            <person name="Duran-Viseras A."/>
            <person name="Sanchez-Porro C."/>
            <person name="Ventosa A."/>
        </authorList>
    </citation>
    <scope>NUCLEOTIDE SEQUENCE [LARGE SCALE GENOMIC DNA]</scope>
    <source>
        <strain evidence="9 10">F27</strain>
    </source>
</reference>
<comment type="caution">
    <text evidence="9">The sequence shown here is derived from an EMBL/GenBank/DDBJ whole genome shotgun (WGS) entry which is preliminary data.</text>
</comment>
<evidence type="ECO:0000256" key="2">
    <source>
        <dbReference type="ARBA" id="ARBA00008929"/>
    </source>
</evidence>
<feature type="region of interest" description="Disordered" evidence="7">
    <location>
        <begin position="421"/>
        <end position="450"/>
    </location>
</feature>
<evidence type="ECO:0000313" key="9">
    <source>
        <dbReference type="EMBL" id="MBX0296692.1"/>
    </source>
</evidence>
<feature type="transmembrane region" description="Helical" evidence="8">
    <location>
        <begin position="346"/>
        <end position="366"/>
    </location>
</feature>
<comment type="similarity">
    <text evidence="2">Belongs to the NrfD family.</text>
</comment>
<organism evidence="9 10">
    <name type="scientific">Haloarcula nitratireducens</name>
    <dbReference type="NCBI Taxonomy" id="2487749"/>
    <lineage>
        <taxon>Archaea</taxon>
        <taxon>Methanobacteriati</taxon>
        <taxon>Methanobacteriota</taxon>
        <taxon>Stenosarchaea group</taxon>
        <taxon>Halobacteria</taxon>
        <taxon>Halobacteriales</taxon>
        <taxon>Haloarculaceae</taxon>
        <taxon>Haloarcula</taxon>
    </lineage>
</organism>
<dbReference type="Proteomes" id="UP001430455">
    <property type="component" value="Unassembled WGS sequence"/>
</dbReference>
<evidence type="ECO:0000313" key="10">
    <source>
        <dbReference type="Proteomes" id="UP001430455"/>
    </source>
</evidence>
<gene>
    <name evidence="9" type="primary">nrfD</name>
    <name evidence="9" type="ORF">EGH23_17580</name>
</gene>
<dbReference type="Gene3D" id="1.20.1630.10">
    <property type="entry name" value="Formate dehydrogenase/DMSO reductase domain"/>
    <property type="match status" value="1"/>
</dbReference>
<feature type="transmembrane region" description="Helical" evidence="8">
    <location>
        <begin position="57"/>
        <end position="82"/>
    </location>
</feature>
<feature type="transmembrane region" description="Helical" evidence="8">
    <location>
        <begin position="316"/>
        <end position="334"/>
    </location>
</feature>
<proteinExistence type="inferred from homology"/>
<dbReference type="Pfam" id="PF03916">
    <property type="entry name" value="NrfD"/>
    <property type="match status" value="1"/>
</dbReference>
<feature type="transmembrane region" description="Helical" evidence="8">
    <location>
        <begin position="19"/>
        <end position="37"/>
    </location>
</feature>
<feature type="transmembrane region" description="Helical" evidence="8">
    <location>
        <begin position="386"/>
        <end position="405"/>
    </location>
</feature>
<keyword evidence="4 8" id="KW-0812">Transmembrane</keyword>
<comment type="subcellular location">
    <subcellularLocation>
        <location evidence="1">Cell membrane</location>
        <topology evidence="1">Multi-pass membrane protein</topology>
    </subcellularLocation>
</comment>
<dbReference type="PANTHER" id="PTHR34856:SF2">
    <property type="entry name" value="PROTEIN NRFD"/>
    <property type="match status" value="1"/>
</dbReference>
<feature type="transmembrane region" description="Helical" evidence="8">
    <location>
        <begin position="275"/>
        <end position="296"/>
    </location>
</feature>
<evidence type="ECO:0000256" key="5">
    <source>
        <dbReference type="ARBA" id="ARBA00022989"/>
    </source>
</evidence>
<keyword evidence="10" id="KW-1185">Reference proteome</keyword>
<evidence type="ECO:0000256" key="4">
    <source>
        <dbReference type="ARBA" id="ARBA00022692"/>
    </source>
</evidence>
<evidence type="ECO:0000256" key="8">
    <source>
        <dbReference type="SAM" id="Phobius"/>
    </source>
</evidence>